<evidence type="ECO:0000313" key="2">
    <source>
        <dbReference type="EMBL" id="KAB0804310.1"/>
    </source>
</evidence>
<dbReference type="InterPro" id="IPR032675">
    <property type="entry name" value="LRR_dom_sf"/>
</dbReference>
<reference evidence="2 3" key="2">
    <citation type="journal article" date="2018" name="Elife">
        <title>Firefly genomes illuminate parallel origins of bioluminescence in beetles.</title>
        <authorList>
            <person name="Fallon T.R."/>
            <person name="Lower S.E."/>
            <person name="Chang C.H."/>
            <person name="Bessho-Uehara M."/>
            <person name="Martin G.J."/>
            <person name="Bewick A.J."/>
            <person name="Behringer M."/>
            <person name="Debat H.J."/>
            <person name="Wong I."/>
            <person name="Day J.C."/>
            <person name="Suvorov A."/>
            <person name="Silva C.J."/>
            <person name="Stanger-Hall K.F."/>
            <person name="Hall D.W."/>
            <person name="Schmitz R.J."/>
            <person name="Nelson D.R."/>
            <person name="Lewis S.M."/>
            <person name="Shigenobu S."/>
            <person name="Bybee S.M."/>
            <person name="Larracuente A.M."/>
            <person name="Oba Y."/>
            <person name="Weng J.K."/>
        </authorList>
    </citation>
    <scope>NUCLEOTIDE SEQUENCE [LARGE SCALE GENOMIC DNA]</scope>
    <source>
        <strain evidence="2">1611_PpyrPB1</strain>
        <tissue evidence="2">Whole body</tissue>
    </source>
</reference>
<proteinExistence type="predicted"/>
<keyword evidence="3" id="KW-1185">Reference proteome</keyword>
<dbReference type="EMBL" id="VVIM01000001">
    <property type="protein sequence ID" value="KAB0804310.1"/>
    <property type="molecule type" value="Genomic_DNA"/>
</dbReference>
<reference evidence="1" key="1">
    <citation type="journal article" date="2016" name="Sci. Rep.">
        <title>Molecular characterization of firefly nuptial gifts: a multi-omics approach sheds light on postcopulatory sexual selection.</title>
        <authorList>
            <person name="Al-Wathiqui N."/>
            <person name="Fallon T.R."/>
            <person name="South A."/>
            <person name="Weng J.K."/>
            <person name="Lewis S.M."/>
        </authorList>
    </citation>
    <scope>NUCLEOTIDE SEQUENCE</scope>
</reference>
<dbReference type="EMBL" id="GEZM01007779">
    <property type="protein sequence ID" value="JAV94935.1"/>
    <property type="molecule type" value="Transcribed_RNA"/>
</dbReference>
<dbReference type="Gene3D" id="3.80.10.10">
    <property type="entry name" value="Ribonuclease Inhibitor"/>
    <property type="match status" value="1"/>
</dbReference>
<dbReference type="EMBL" id="GEZM01007778">
    <property type="protein sequence ID" value="JAV94938.1"/>
    <property type="molecule type" value="Transcribed_RNA"/>
</dbReference>
<dbReference type="Proteomes" id="UP000327044">
    <property type="component" value="Unassembled WGS sequence"/>
</dbReference>
<evidence type="ECO:0000313" key="3">
    <source>
        <dbReference type="Proteomes" id="UP000327044"/>
    </source>
</evidence>
<reference evidence="2" key="3">
    <citation type="submission" date="2019-08" db="EMBL/GenBank/DDBJ databases">
        <authorList>
            <consortium name="Photinus pyralis genome working group"/>
            <person name="Fallon T.R."/>
            <person name="Sander Lower S.E."/>
            <person name="Weng J.-K."/>
        </authorList>
    </citation>
    <scope>NUCLEOTIDE SEQUENCE</scope>
    <source>
        <strain evidence="2">1611_PpyrPB1</strain>
        <tissue evidence="2">Whole body</tissue>
    </source>
</reference>
<evidence type="ECO:0000313" key="1">
    <source>
        <dbReference type="EMBL" id="JAV94938.1"/>
    </source>
</evidence>
<accession>A0A1Y1NBQ9</accession>
<sequence>MLCIFPKRNIVTLNKYQPARHLWHWLNKIFNSVDEDRRKLLGCDRTCAEWLLRNGAAVKWTTSTDFLNDYNALPSEDTHLLIKEVDASNSSISHYGFPHFVGCKHIDKITLHKCSYLENPALPLLKTLRDTLKFLQVTSCGNITEEGLTSLSNLNNLSILIMGDFPYLKNRDVVLTHLNKELPKCQITFK</sequence>
<dbReference type="AlphaFoldDB" id="A0A1Y1NBQ9"/>
<dbReference type="SUPFAM" id="SSF52047">
    <property type="entry name" value="RNI-like"/>
    <property type="match status" value="1"/>
</dbReference>
<name>A0A1Y1NBQ9_PHOPY</name>
<protein>
    <submittedName>
        <fullName evidence="1">Uncharacterized protein</fullName>
    </submittedName>
</protein>
<dbReference type="OrthoDB" id="5859291at2759"/>
<dbReference type="FunCoup" id="A0A1Y1NBQ9">
    <property type="interactions" value="693"/>
</dbReference>
<dbReference type="InParanoid" id="A0A1Y1NBQ9"/>
<gene>
    <name evidence="2" type="ORF">PPYR_01280</name>
</gene>
<organism evidence="1">
    <name type="scientific">Photinus pyralis</name>
    <name type="common">Common eastern firefly</name>
    <name type="synonym">Lampyris pyralis</name>
    <dbReference type="NCBI Taxonomy" id="7054"/>
    <lineage>
        <taxon>Eukaryota</taxon>
        <taxon>Metazoa</taxon>
        <taxon>Ecdysozoa</taxon>
        <taxon>Arthropoda</taxon>
        <taxon>Hexapoda</taxon>
        <taxon>Insecta</taxon>
        <taxon>Pterygota</taxon>
        <taxon>Neoptera</taxon>
        <taxon>Endopterygota</taxon>
        <taxon>Coleoptera</taxon>
        <taxon>Polyphaga</taxon>
        <taxon>Elateriformia</taxon>
        <taxon>Elateroidea</taxon>
        <taxon>Lampyridae</taxon>
        <taxon>Lampyrinae</taxon>
        <taxon>Photinus</taxon>
    </lineage>
</organism>